<evidence type="ECO:0000259" key="2">
    <source>
        <dbReference type="Pfam" id="PF01738"/>
    </source>
</evidence>
<organism evidence="3 4">
    <name type="scientific">Tistrella bauzanensis</name>
    <dbReference type="NCBI Taxonomy" id="657419"/>
    <lineage>
        <taxon>Bacteria</taxon>
        <taxon>Pseudomonadati</taxon>
        <taxon>Pseudomonadota</taxon>
        <taxon>Alphaproteobacteria</taxon>
        <taxon>Geminicoccales</taxon>
        <taxon>Geminicoccaceae</taxon>
        <taxon>Tistrella</taxon>
    </lineage>
</organism>
<dbReference type="PANTHER" id="PTHR46623">
    <property type="entry name" value="CARBOXYMETHYLENEBUTENOLIDASE-RELATED"/>
    <property type="match status" value="1"/>
</dbReference>
<keyword evidence="1" id="KW-0812">Transmembrane</keyword>
<dbReference type="InterPro" id="IPR006311">
    <property type="entry name" value="TAT_signal"/>
</dbReference>
<dbReference type="InterPro" id="IPR029058">
    <property type="entry name" value="AB_hydrolase_fold"/>
</dbReference>
<comment type="caution">
    <text evidence="3">The sequence shown here is derived from an EMBL/GenBank/DDBJ whole genome shotgun (WGS) entry which is preliminary data.</text>
</comment>
<feature type="transmembrane region" description="Helical" evidence="1">
    <location>
        <begin position="21"/>
        <end position="42"/>
    </location>
</feature>
<evidence type="ECO:0000313" key="3">
    <source>
        <dbReference type="EMBL" id="GGB37871.1"/>
    </source>
</evidence>
<name>A0ABQ1IFB3_9PROT</name>
<evidence type="ECO:0000256" key="1">
    <source>
        <dbReference type="SAM" id="Phobius"/>
    </source>
</evidence>
<dbReference type="SUPFAM" id="SSF53474">
    <property type="entry name" value="alpha/beta-Hydrolases"/>
    <property type="match status" value="1"/>
</dbReference>
<protein>
    <submittedName>
        <fullName evidence="3">Carboxymethylenebutenolidase</fullName>
    </submittedName>
</protein>
<dbReference type="InterPro" id="IPR051049">
    <property type="entry name" value="Dienelactone_hydrolase-like"/>
</dbReference>
<reference evidence="4" key="1">
    <citation type="journal article" date="2019" name="Int. J. Syst. Evol. Microbiol.">
        <title>The Global Catalogue of Microorganisms (GCM) 10K type strain sequencing project: providing services to taxonomists for standard genome sequencing and annotation.</title>
        <authorList>
            <consortium name="The Broad Institute Genomics Platform"/>
            <consortium name="The Broad Institute Genome Sequencing Center for Infectious Disease"/>
            <person name="Wu L."/>
            <person name="Ma J."/>
        </authorList>
    </citation>
    <scope>NUCLEOTIDE SEQUENCE [LARGE SCALE GENOMIC DNA]</scope>
    <source>
        <strain evidence="4">CGMCC 1.10188</strain>
    </source>
</reference>
<keyword evidence="4" id="KW-1185">Reference proteome</keyword>
<dbReference type="Gene3D" id="3.40.50.1820">
    <property type="entry name" value="alpha/beta hydrolase"/>
    <property type="match status" value="1"/>
</dbReference>
<feature type="domain" description="Dienelactone hydrolase" evidence="2">
    <location>
        <begin position="73"/>
        <end position="298"/>
    </location>
</feature>
<keyword evidence="1" id="KW-1133">Transmembrane helix</keyword>
<dbReference type="Proteomes" id="UP000603352">
    <property type="component" value="Unassembled WGS sequence"/>
</dbReference>
<dbReference type="PROSITE" id="PS51318">
    <property type="entry name" value="TAT"/>
    <property type="match status" value="1"/>
</dbReference>
<proteinExistence type="predicted"/>
<dbReference type="PANTHER" id="PTHR46623:SF6">
    <property type="entry name" value="ALPHA_BETA-HYDROLASES SUPERFAMILY PROTEIN"/>
    <property type="match status" value="1"/>
</dbReference>
<evidence type="ECO:0000313" key="4">
    <source>
        <dbReference type="Proteomes" id="UP000603352"/>
    </source>
</evidence>
<dbReference type="InterPro" id="IPR002925">
    <property type="entry name" value="Dienelactn_hydro"/>
</dbReference>
<dbReference type="Pfam" id="PF01738">
    <property type="entry name" value="DLH"/>
    <property type="match status" value="1"/>
</dbReference>
<gene>
    <name evidence="3" type="ORF">GCM10011505_19220</name>
</gene>
<sequence length="301" mass="31286">MTDHEKDLASLVPPVTVTRRGFTLGSLAVGGAMGMGFAVAALPVRAETRVTTDATGLDEGRFTLPVAGFDVPCYSARPAGGTMLPTVLVAPEIFGLHEHIADVCRRLAHQGLLAVSFDPFARQGDVATLPDVQTIISTVVSKVPDAQVMADLDAIAAHAGSTLGGDPAKLGITGFCWGGRITWLYTAHNDAVKAGVAWYGRLIGAASDLTPRQPVDVAGDLSGPVLGLYGGADSGIPVETVDQMRQALAAAGTPAAAASEIVVYPDTPHAFNADYRPSFRPEAAADGWTRCLAWFRDHGVA</sequence>
<dbReference type="RefSeq" id="WP_188577198.1">
    <property type="nucleotide sequence ID" value="NZ_BMDZ01000018.1"/>
</dbReference>
<dbReference type="EMBL" id="BMDZ01000018">
    <property type="protein sequence ID" value="GGB37871.1"/>
    <property type="molecule type" value="Genomic_DNA"/>
</dbReference>
<keyword evidence="1" id="KW-0472">Membrane</keyword>
<accession>A0ABQ1IFB3</accession>